<dbReference type="SUPFAM" id="SSF50104">
    <property type="entry name" value="Translation proteins SH3-like domain"/>
    <property type="match status" value="1"/>
</dbReference>
<reference evidence="14" key="1">
    <citation type="submission" date="2018-11" db="EMBL/GenBank/DDBJ databases">
        <authorList>
            <consortium name="Pathogen Informatics"/>
        </authorList>
    </citation>
    <scope>NUCLEOTIDE SEQUENCE</scope>
</reference>
<accession>A0A3S5AEA9</accession>
<dbReference type="InterPro" id="IPR041975">
    <property type="entry name" value="KOW_Spt5_2"/>
</dbReference>
<evidence type="ECO:0000256" key="7">
    <source>
        <dbReference type="ARBA" id="ARBA00022737"/>
    </source>
</evidence>
<dbReference type="AlphaFoldDB" id="A0A3S5AEA9"/>
<dbReference type="GO" id="GO:0003729">
    <property type="term" value="F:mRNA binding"/>
    <property type="evidence" value="ECO:0007669"/>
    <property type="project" value="TreeGrafter"/>
</dbReference>
<dbReference type="GO" id="GO:0006357">
    <property type="term" value="P:regulation of transcription by RNA polymerase II"/>
    <property type="evidence" value="ECO:0007669"/>
    <property type="project" value="InterPro"/>
</dbReference>
<dbReference type="InterPro" id="IPR005824">
    <property type="entry name" value="KOW"/>
</dbReference>
<evidence type="ECO:0000313" key="15">
    <source>
        <dbReference type="Proteomes" id="UP000784294"/>
    </source>
</evidence>
<comment type="similarity">
    <text evidence="2">Belongs to the SPT5 family.</text>
</comment>
<dbReference type="Gene3D" id="2.30.30.30">
    <property type="match status" value="1"/>
</dbReference>
<keyword evidence="10" id="KW-0804">Transcription</keyword>
<feature type="domain" description="KOW" evidence="13">
    <location>
        <begin position="65"/>
        <end position="92"/>
    </location>
</feature>
<evidence type="ECO:0000256" key="4">
    <source>
        <dbReference type="ARBA" id="ARBA00021370"/>
    </source>
</evidence>
<evidence type="ECO:0000256" key="6">
    <source>
        <dbReference type="ARBA" id="ARBA00022553"/>
    </source>
</evidence>
<dbReference type="EMBL" id="CAAALY010020519">
    <property type="protein sequence ID" value="VEL14250.1"/>
    <property type="molecule type" value="Genomic_DNA"/>
</dbReference>
<proteinExistence type="inferred from homology"/>
<dbReference type="Proteomes" id="UP000784294">
    <property type="component" value="Unassembled WGS sequence"/>
</dbReference>
<sequence length="128" mass="13675">MVAGGIRPTLAELERFHQTPDGNQLALAAAHAVDTSLAFSDNGLLGLELGSGVGASNNAELVTHCFAPGDVVEVSEGDLKNLRGRVVSVDGNRRIIVQPNHSDLHEPIPFTALELRKYFNQGDHVKVI</sequence>
<keyword evidence="15" id="KW-1185">Reference proteome</keyword>
<dbReference type="PANTHER" id="PTHR11125:SF7">
    <property type="entry name" value="TRANSCRIPTION ELONGATION FACTOR SPT5"/>
    <property type="match status" value="1"/>
</dbReference>
<evidence type="ECO:0000256" key="8">
    <source>
        <dbReference type="ARBA" id="ARBA00023015"/>
    </source>
</evidence>
<dbReference type="SMART" id="SM00739">
    <property type="entry name" value="KOW"/>
    <property type="match status" value="1"/>
</dbReference>
<evidence type="ECO:0000256" key="11">
    <source>
        <dbReference type="ARBA" id="ARBA00023242"/>
    </source>
</evidence>
<dbReference type="PANTHER" id="PTHR11125">
    <property type="entry name" value="SUPPRESSOR OF TY 5"/>
    <property type="match status" value="1"/>
</dbReference>
<evidence type="ECO:0000313" key="14">
    <source>
        <dbReference type="EMBL" id="VEL14250.1"/>
    </source>
</evidence>
<keyword evidence="11" id="KW-0539">Nucleus</keyword>
<dbReference type="GO" id="GO:0032784">
    <property type="term" value="P:regulation of DNA-templated transcription elongation"/>
    <property type="evidence" value="ECO:0007669"/>
    <property type="project" value="InterPro"/>
</dbReference>
<protein>
    <recommendedName>
        <fullName evidence="3">Transcription elongation factor SPT5</fullName>
    </recommendedName>
    <alternativeName>
        <fullName evidence="12">DRB sensitivity-inducing factor large subunit</fullName>
    </alternativeName>
    <alternativeName>
        <fullName evidence="4">Transcription elongation factor spt5</fullName>
    </alternativeName>
</protein>
<keyword evidence="9" id="KW-0010">Activator</keyword>
<keyword evidence="8" id="KW-0805">Transcription regulation</keyword>
<comment type="caution">
    <text evidence="14">The sequence shown here is derived from an EMBL/GenBank/DDBJ whole genome shotgun (WGS) entry which is preliminary data.</text>
</comment>
<keyword evidence="7" id="KW-0677">Repeat</keyword>
<keyword evidence="6" id="KW-0597">Phosphoprotein</keyword>
<gene>
    <name evidence="14" type="ORF">PXEA_LOCUS7690</name>
</gene>
<evidence type="ECO:0000256" key="3">
    <source>
        <dbReference type="ARBA" id="ARBA00020181"/>
    </source>
</evidence>
<keyword evidence="5" id="KW-0678">Repressor</keyword>
<evidence type="ECO:0000256" key="1">
    <source>
        <dbReference type="ARBA" id="ARBA00004123"/>
    </source>
</evidence>
<dbReference type="GO" id="GO:0032044">
    <property type="term" value="C:DSIF complex"/>
    <property type="evidence" value="ECO:0007669"/>
    <property type="project" value="TreeGrafter"/>
</dbReference>
<evidence type="ECO:0000259" key="13">
    <source>
        <dbReference type="SMART" id="SM00739"/>
    </source>
</evidence>
<name>A0A3S5AEA9_9PLAT</name>
<dbReference type="InterPro" id="IPR008991">
    <property type="entry name" value="Translation_prot_SH3-like_sf"/>
</dbReference>
<dbReference type="OrthoDB" id="28901at2759"/>
<dbReference type="InterPro" id="IPR039659">
    <property type="entry name" value="SPT5"/>
</dbReference>
<dbReference type="CDD" id="cd06082">
    <property type="entry name" value="KOW_Spt5_2"/>
    <property type="match status" value="1"/>
</dbReference>
<evidence type="ECO:0000256" key="10">
    <source>
        <dbReference type="ARBA" id="ARBA00023163"/>
    </source>
</evidence>
<comment type="subcellular location">
    <subcellularLocation>
        <location evidence="1">Nucleus</location>
    </subcellularLocation>
</comment>
<evidence type="ECO:0000256" key="12">
    <source>
        <dbReference type="ARBA" id="ARBA00029645"/>
    </source>
</evidence>
<dbReference type="FunFam" id="2.30.30.30:FF:000013">
    <property type="entry name" value="Transcription elongation factor SPT5"/>
    <property type="match status" value="1"/>
</dbReference>
<evidence type="ECO:0000256" key="2">
    <source>
        <dbReference type="ARBA" id="ARBA00006956"/>
    </source>
</evidence>
<organism evidence="14 15">
    <name type="scientific">Protopolystoma xenopodis</name>
    <dbReference type="NCBI Taxonomy" id="117903"/>
    <lineage>
        <taxon>Eukaryota</taxon>
        <taxon>Metazoa</taxon>
        <taxon>Spiralia</taxon>
        <taxon>Lophotrochozoa</taxon>
        <taxon>Platyhelminthes</taxon>
        <taxon>Monogenea</taxon>
        <taxon>Polyopisthocotylea</taxon>
        <taxon>Polystomatidea</taxon>
        <taxon>Polystomatidae</taxon>
        <taxon>Protopolystoma</taxon>
    </lineage>
</organism>
<dbReference type="GO" id="GO:0006368">
    <property type="term" value="P:transcription elongation by RNA polymerase II"/>
    <property type="evidence" value="ECO:0007669"/>
    <property type="project" value="TreeGrafter"/>
</dbReference>
<dbReference type="Pfam" id="PF23284">
    <property type="entry name" value="KOW2_Spt5"/>
    <property type="match status" value="1"/>
</dbReference>
<evidence type="ECO:0000256" key="5">
    <source>
        <dbReference type="ARBA" id="ARBA00022491"/>
    </source>
</evidence>
<dbReference type="InterPro" id="IPR014722">
    <property type="entry name" value="Rib_uL2_dom2"/>
</dbReference>
<evidence type="ECO:0000256" key="9">
    <source>
        <dbReference type="ARBA" id="ARBA00023159"/>
    </source>
</evidence>